<gene>
    <name evidence="2" type="ordered locus">Avin_37900</name>
</gene>
<dbReference type="STRING" id="322710.Avin_37900"/>
<dbReference type="AlphaFoldDB" id="C1DS59"/>
<organism evidence="2 3">
    <name type="scientific">Azotobacter vinelandii (strain DJ / ATCC BAA-1303)</name>
    <dbReference type="NCBI Taxonomy" id="322710"/>
    <lineage>
        <taxon>Bacteria</taxon>
        <taxon>Pseudomonadati</taxon>
        <taxon>Pseudomonadota</taxon>
        <taxon>Gammaproteobacteria</taxon>
        <taxon>Pseudomonadales</taxon>
        <taxon>Pseudomonadaceae</taxon>
        <taxon>Azotobacter</taxon>
    </lineage>
</organism>
<sequence length="27" mass="3156">MLNDTARSDSDMEKKRSSEWPEPAFVE</sequence>
<dbReference type="Proteomes" id="UP000002424">
    <property type="component" value="Chromosome"/>
</dbReference>
<name>C1DS59_AZOVD</name>
<dbReference type="EnsemblBacteria" id="ACO79934">
    <property type="protein sequence ID" value="ACO79934"/>
    <property type="gene ID" value="Avin_37900"/>
</dbReference>
<dbReference type="EMBL" id="CP001157">
    <property type="protein sequence ID" value="ACO79934.1"/>
    <property type="molecule type" value="Genomic_DNA"/>
</dbReference>
<feature type="region of interest" description="Disordered" evidence="1">
    <location>
        <begin position="1"/>
        <end position="27"/>
    </location>
</feature>
<feature type="compositionally biased region" description="Basic and acidic residues" evidence="1">
    <location>
        <begin position="1"/>
        <end position="19"/>
    </location>
</feature>
<proteinExistence type="predicted"/>
<protein>
    <submittedName>
        <fullName evidence="2">Uncharacterized protein</fullName>
    </submittedName>
</protein>
<evidence type="ECO:0000313" key="2">
    <source>
        <dbReference type="EMBL" id="ACO79934.1"/>
    </source>
</evidence>
<evidence type="ECO:0000256" key="1">
    <source>
        <dbReference type="SAM" id="MobiDB-lite"/>
    </source>
</evidence>
<dbReference type="KEGG" id="avn:Avin_37900"/>
<accession>C1DS59</accession>
<reference evidence="2 3" key="1">
    <citation type="journal article" date="2009" name="J. Bacteriol.">
        <title>Genome sequence of Azotobacter vinelandii, an obligate aerobe specialized to support diverse anaerobic metabolic processes.</title>
        <authorList>
            <person name="Setubal J.C."/>
            <person name="dos Santos P."/>
            <person name="Goldman B.S."/>
            <person name="Ertesvag H."/>
            <person name="Espin G."/>
            <person name="Rubio L.M."/>
            <person name="Valla S."/>
            <person name="Almeida N.F."/>
            <person name="Balasubramanian D."/>
            <person name="Cromes L."/>
            <person name="Curatti L."/>
            <person name="Du Z."/>
            <person name="Godsy E."/>
            <person name="Goodner B."/>
            <person name="Hellner-Burris K."/>
            <person name="Hernandez J.A."/>
            <person name="Houmiel K."/>
            <person name="Imperial J."/>
            <person name="Kennedy C."/>
            <person name="Larson T.J."/>
            <person name="Latreille P."/>
            <person name="Ligon L.S."/>
            <person name="Lu J."/>
            <person name="Maerk M."/>
            <person name="Miller N.M."/>
            <person name="Norton S."/>
            <person name="O'Carroll I.P."/>
            <person name="Paulsen I."/>
            <person name="Raulfs E.C."/>
            <person name="Roemer R."/>
            <person name="Rosser J."/>
            <person name="Segura D."/>
            <person name="Slater S."/>
            <person name="Stricklin S.L."/>
            <person name="Studholme D.J."/>
            <person name="Sun J."/>
            <person name="Viana C.J."/>
            <person name="Wallin E."/>
            <person name="Wang B."/>
            <person name="Wheeler C."/>
            <person name="Zhu H."/>
            <person name="Dean D.R."/>
            <person name="Dixon R."/>
            <person name="Wood D."/>
        </authorList>
    </citation>
    <scope>NUCLEOTIDE SEQUENCE [LARGE SCALE GENOMIC DNA]</scope>
    <source>
        <strain evidence="3">DJ / ATCC BAA-1303</strain>
    </source>
</reference>
<evidence type="ECO:0000313" key="3">
    <source>
        <dbReference type="Proteomes" id="UP000002424"/>
    </source>
</evidence>
<keyword evidence="3" id="KW-1185">Reference proteome</keyword>
<dbReference type="HOGENOM" id="CLU_3414509_0_0_6"/>